<sequence>MKKKYKAYLLIVVGLFLIIYYAALPEYAAYMDANMNKTTTSPPYSVNNRAQKLHDSLIVADLHADFLLWNRDLLERHDYGLVDLPRMQDGNLSLQAFTIVSKVPKGLNIHKNTADSDQITLLALAEHWPFKSLASLKERALYQARKLHDYAKKSGGQFIIIKTKGELADFIAARH</sequence>
<keyword evidence="1" id="KW-0812">Transmembrane</keyword>
<gene>
    <name evidence="2" type="ORF">MNBD_ALPHA02-1493</name>
</gene>
<feature type="non-terminal residue" evidence="2">
    <location>
        <position position="175"/>
    </location>
</feature>
<keyword evidence="2" id="KW-0378">Hydrolase</keyword>
<protein>
    <submittedName>
        <fullName evidence="2">Microsomal dipeptidase</fullName>
        <ecNumber evidence="2">3.4.13.19</ecNumber>
    </submittedName>
</protein>
<dbReference type="InterPro" id="IPR032466">
    <property type="entry name" value="Metal_Hydrolase"/>
</dbReference>
<proteinExistence type="predicted"/>
<keyword evidence="2" id="KW-0224">Dipeptidase</keyword>
<dbReference type="AlphaFoldDB" id="A0A3B0S643"/>
<keyword evidence="1" id="KW-1133">Transmembrane helix</keyword>
<evidence type="ECO:0000313" key="2">
    <source>
        <dbReference type="EMBL" id="VAV99352.1"/>
    </source>
</evidence>
<dbReference type="GO" id="GO:0016805">
    <property type="term" value="F:dipeptidase activity"/>
    <property type="evidence" value="ECO:0007669"/>
    <property type="project" value="UniProtKB-KW"/>
</dbReference>
<dbReference type="Gene3D" id="3.20.20.140">
    <property type="entry name" value="Metal-dependent hydrolases"/>
    <property type="match status" value="1"/>
</dbReference>
<feature type="transmembrane region" description="Helical" evidence="1">
    <location>
        <begin position="7"/>
        <end position="24"/>
    </location>
</feature>
<reference evidence="2" key="1">
    <citation type="submission" date="2018-06" db="EMBL/GenBank/DDBJ databases">
        <authorList>
            <person name="Zhirakovskaya E."/>
        </authorList>
    </citation>
    <scope>NUCLEOTIDE SEQUENCE</scope>
</reference>
<dbReference type="SUPFAM" id="SSF51556">
    <property type="entry name" value="Metallo-dependent hydrolases"/>
    <property type="match status" value="1"/>
</dbReference>
<keyword evidence="2" id="KW-0645">Protease</keyword>
<dbReference type="EC" id="3.4.13.19" evidence="2"/>
<name>A0A3B0S643_9ZZZZ</name>
<accession>A0A3B0S643</accession>
<keyword evidence="1" id="KW-0472">Membrane</keyword>
<dbReference type="EMBL" id="UOED01000132">
    <property type="protein sequence ID" value="VAV99352.1"/>
    <property type="molecule type" value="Genomic_DNA"/>
</dbReference>
<evidence type="ECO:0000256" key="1">
    <source>
        <dbReference type="SAM" id="Phobius"/>
    </source>
</evidence>
<organism evidence="2">
    <name type="scientific">hydrothermal vent metagenome</name>
    <dbReference type="NCBI Taxonomy" id="652676"/>
    <lineage>
        <taxon>unclassified sequences</taxon>
        <taxon>metagenomes</taxon>
        <taxon>ecological metagenomes</taxon>
    </lineage>
</organism>